<evidence type="ECO:0000313" key="1">
    <source>
        <dbReference type="EMBL" id="QQP38757.1"/>
    </source>
</evidence>
<proteinExistence type="predicted"/>
<reference evidence="2" key="1">
    <citation type="submission" date="2021-01" db="EMBL/GenBank/DDBJ databases">
        <title>Caligus Genome Assembly.</title>
        <authorList>
            <person name="Gallardo-Escarate C."/>
        </authorList>
    </citation>
    <scope>NUCLEOTIDE SEQUENCE [LARGE SCALE GENOMIC DNA]</scope>
</reference>
<evidence type="ECO:0000313" key="2">
    <source>
        <dbReference type="Proteomes" id="UP000595437"/>
    </source>
</evidence>
<name>A0A7T8JXE1_CALRO</name>
<keyword evidence="2" id="KW-1185">Reference proteome</keyword>
<gene>
    <name evidence="1" type="ORF">FKW44_019431</name>
</gene>
<dbReference type="AlphaFoldDB" id="A0A7T8JXE1"/>
<protein>
    <submittedName>
        <fullName evidence="1">Uncharacterized protein</fullName>
    </submittedName>
</protein>
<organism evidence="1 2">
    <name type="scientific">Caligus rogercresseyi</name>
    <name type="common">Sea louse</name>
    <dbReference type="NCBI Taxonomy" id="217165"/>
    <lineage>
        <taxon>Eukaryota</taxon>
        <taxon>Metazoa</taxon>
        <taxon>Ecdysozoa</taxon>
        <taxon>Arthropoda</taxon>
        <taxon>Crustacea</taxon>
        <taxon>Multicrustacea</taxon>
        <taxon>Hexanauplia</taxon>
        <taxon>Copepoda</taxon>
        <taxon>Siphonostomatoida</taxon>
        <taxon>Caligidae</taxon>
        <taxon>Caligus</taxon>
    </lineage>
</organism>
<sequence>MKILKATVSGATVYRTIKAFKELGKVSRKVRSGKKIVRTLPGKKRIRGETQDKSNLIHETYA</sequence>
<accession>A0A7T8JXE1</accession>
<dbReference type="Proteomes" id="UP000595437">
    <property type="component" value="Chromosome 13"/>
</dbReference>
<dbReference type="EMBL" id="CP045902">
    <property type="protein sequence ID" value="QQP38757.1"/>
    <property type="molecule type" value="Genomic_DNA"/>
</dbReference>